<keyword evidence="8 10" id="KW-0472">Membrane</keyword>
<keyword evidence="2" id="KW-0813">Transport</keyword>
<name>A0A7W3YC00_9LACO</name>
<feature type="transmembrane region" description="Helical" evidence="10">
    <location>
        <begin position="217"/>
        <end position="235"/>
    </location>
</feature>
<reference evidence="14 15" key="1">
    <citation type="submission" date="2020-07" db="EMBL/GenBank/DDBJ databases">
        <title>Description of Limosilactobacillus balticus sp. nov., Limosilactobacillus agrestis sp. nov., Limosilactobacillus albertensis sp. nov., Limosilactobacillus rudii sp. nov., Limosilactobacillus fastidiosus sp. nov., five novel Limosilactobacillus species isolated from the vertebrate gastrointestinal tract, and proposal of 6 subspecies of Limosilactobacillus reuteri adapted to the gastrointestinal tract of specific vertebrate hosts.</title>
        <authorList>
            <person name="Li F."/>
            <person name="Cheng C."/>
            <person name="Zheng J."/>
            <person name="Quevedo R.M."/>
            <person name="Li J."/>
            <person name="Roos S."/>
            <person name="Gaenzle M.G."/>
            <person name="Walter J."/>
        </authorList>
    </citation>
    <scope>NUCLEOTIDE SEQUENCE [LARGE SCALE GENOMIC DNA]</scope>
    <source>
        <strain evidence="13 14">WF-MA3-C</strain>
        <strain evidence="12 15">WF-MO7-1</strain>
    </source>
</reference>
<dbReference type="GO" id="GO:0015385">
    <property type="term" value="F:sodium:proton antiporter activity"/>
    <property type="evidence" value="ECO:0007669"/>
    <property type="project" value="InterPro"/>
</dbReference>
<dbReference type="Proteomes" id="UP000544052">
    <property type="component" value="Unassembled WGS sequence"/>
</dbReference>
<accession>A0A7W3YC00</accession>
<feature type="transmembrane region" description="Helical" evidence="10">
    <location>
        <begin position="348"/>
        <end position="370"/>
    </location>
</feature>
<proteinExistence type="predicted"/>
<evidence type="ECO:0000259" key="11">
    <source>
        <dbReference type="Pfam" id="PF00999"/>
    </source>
</evidence>
<dbReference type="GO" id="GO:0051453">
    <property type="term" value="P:regulation of intracellular pH"/>
    <property type="evidence" value="ECO:0007669"/>
    <property type="project" value="TreeGrafter"/>
</dbReference>
<feature type="transmembrane region" description="Helical" evidence="10">
    <location>
        <begin position="85"/>
        <end position="106"/>
    </location>
</feature>
<evidence type="ECO:0000256" key="6">
    <source>
        <dbReference type="ARBA" id="ARBA00023053"/>
    </source>
</evidence>
<dbReference type="GO" id="GO:0005886">
    <property type="term" value="C:plasma membrane"/>
    <property type="evidence" value="ECO:0007669"/>
    <property type="project" value="UniProtKB-SubCell"/>
</dbReference>
<dbReference type="GO" id="GO:0015386">
    <property type="term" value="F:potassium:proton antiporter activity"/>
    <property type="evidence" value="ECO:0007669"/>
    <property type="project" value="TreeGrafter"/>
</dbReference>
<feature type="transmembrane region" description="Helical" evidence="10">
    <location>
        <begin position="278"/>
        <end position="299"/>
    </location>
</feature>
<evidence type="ECO:0000313" key="15">
    <source>
        <dbReference type="Proteomes" id="UP000544052"/>
    </source>
</evidence>
<evidence type="ECO:0000256" key="2">
    <source>
        <dbReference type="ARBA" id="ARBA00022448"/>
    </source>
</evidence>
<evidence type="ECO:0000256" key="4">
    <source>
        <dbReference type="ARBA" id="ARBA00022692"/>
    </source>
</evidence>
<dbReference type="Proteomes" id="UP000518255">
    <property type="component" value="Unassembled WGS sequence"/>
</dbReference>
<dbReference type="PANTHER" id="PTHR10110:SF86">
    <property type="entry name" value="SODIUM_HYDROGEN EXCHANGER 7"/>
    <property type="match status" value="1"/>
</dbReference>
<feature type="domain" description="Cation/H+ exchanger transmembrane" evidence="11">
    <location>
        <begin position="12"/>
        <end position="405"/>
    </location>
</feature>
<keyword evidence="6" id="KW-0915">Sodium</keyword>
<keyword evidence="7" id="KW-0406">Ion transport</keyword>
<feature type="transmembrane region" description="Helical" evidence="10">
    <location>
        <begin position="382"/>
        <end position="405"/>
    </location>
</feature>
<comment type="subcellular location">
    <subcellularLocation>
        <location evidence="1">Cell membrane</location>
        <topology evidence="1">Multi-pass membrane protein</topology>
    </subcellularLocation>
</comment>
<feature type="transmembrane region" description="Helical" evidence="10">
    <location>
        <begin position="241"/>
        <end position="258"/>
    </location>
</feature>
<dbReference type="InterPro" id="IPR018422">
    <property type="entry name" value="Cation/H_exchanger_CPA1"/>
</dbReference>
<sequence length="656" mass="73977">MDTIFTIFLLLTAVVVANIIHLVYPKIPLSIYQIVAGILMASLPTPATDFTMHPELFMMAVIAPLMFNDGQNQSFRILSKNVKNILSLTVAFALVAVIIIGIALHFTFPQVFSLPLAFMLAAIITPTDAVAVKSLTTNVTMPENVNTTLEVESLFNDASGIVLLDLALAAFTSGKFSVTHGIWYFSYVFFGGIIFGAIMGNLLITLRMKLMSRHVDIGSIVIPINVMTPVVIYWLAEELHFSGILAVVSAGIIHSILYDRLRLTSAKIQMATKTIWSIISEALNGIVFVLLGLLIPQVIGRTTPTNLSKLVGLAAVLFLIMLSLRYAWARWRLVNLKSKKENRNRDSLLLALGGVHGTITLSLAFSLPILVHGYPFTFRNSIILISALVILISIIVAAIAFPIILPCKANDYSATEFHNALVKTVQYAIDELKANTEDRTEKAIIMDQLSSQMTQYHRINADIFEKIARKTHQLELEVIEQLADEEKISERQAEWYSRIVARSIYNTGNHTFMSFISTVIHRIKWRIIRHRNSKIQAQHRRHLEQHQLHPDQFMSFKSVFNLLNQRINKYLDKVQTPKNINEITMIRRAYLQRSRFFNRDSKVDDDRINALFVEAFQLEHSYVQQSLADGKFSQSLANALNEHISTDELVMVQSIE</sequence>
<evidence type="ECO:0000256" key="10">
    <source>
        <dbReference type="SAM" id="Phobius"/>
    </source>
</evidence>
<dbReference type="Pfam" id="PF00999">
    <property type="entry name" value="Na_H_Exchanger"/>
    <property type="match status" value="1"/>
</dbReference>
<feature type="transmembrane region" description="Helical" evidence="10">
    <location>
        <begin position="311"/>
        <end position="328"/>
    </location>
</feature>
<evidence type="ECO:0000256" key="7">
    <source>
        <dbReference type="ARBA" id="ARBA00023065"/>
    </source>
</evidence>
<evidence type="ECO:0000313" key="14">
    <source>
        <dbReference type="Proteomes" id="UP000518255"/>
    </source>
</evidence>
<dbReference type="InterPro" id="IPR006153">
    <property type="entry name" value="Cation/H_exchanger_TM"/>
</dbReference>
<keyword evidence="4 10" id="KW-0812">Transmembrane</keyword>
<evidence type="ECO:0000256" key="9">
    <source>
        <dbReference type="ARBA" id="ARBA00023201"/>
    </source>
</evidence>
<dbReference type="AlphaFoldDB" id="A0A7W3YC00"/>
<organism evidence="13 14">
    <name type="scientific">Limosilactobacillus fastidiosus</name>
    <dbReference type="NCBI Taxonomy" id="2759855"/>
    <lineage>
        <taxon>Bacteria</taxon>
        <taxon>Bacillati</taxon>
        <taxon>Bacillota</taxon>
        <taxon>Bacilli</taxon>
        <taxon>Lactobacillales</taxon>
        <taxon>Lactobacillaceae</taxon>
        <taxon>Limosilactobacillus</taxon>
    </lineage>
</organism>
<evidence type="ECO:0000256" key="1">
    <source>
        <dbReference type="ARBA" id="ARBA00004651"/>
    </source>
</evidence>
<keyword evidence="15" id="KW-1185">Reference proteome</keyword>
<evidence type="ECO:0000256" key="8">
    <source>
        <dbReference type="ARBA" id="ARBA00023136"/>
    </source>
</evidence>
<evidence type="ECO:0000313" key="12">
    <source>
        <dbReference type="EMBL" id="MBB1063490.1"/>
    </source>
</evidence>
<evidence type="ECO:0000256" key="3">
    <source>
        <dbReference type="ARBA" id="ARBA00022475"/>
    </source>
</evidence>
<dbReference type="Gene3D" id="6.10.140.1330">
    <property type="match status" value="1"/>
</dbReference>
<evidence type="ECO:0000256" key="5">
    <source>
        <dbReference type="ARBA" id="ARBA00022989"/>
    </source>
</evidence>
<gene>
    <name evidence="13" type="ORF">H5R63_03275</name>
    <name evidence="12" type="ORF">H5R64_06925</name>
</gene>
<keyword evidence="9" id="KW-0739">Sodium transport</keyword>
<dbReference type="RefSeq" id="WP_182580729.1">
    <property type="nucleotide sequence ID" value="NZ_JACIUY010000048.1"/>
</dbReference>
<keyword evidence="5 10" id="KW-1133">Transmembrane helix</keyword>
<feature type="transmembrane region" description="Helical" evidence="10">
    <location>
        <begin position="184"/>
        <end position="205"/>
    </location>
</feature>
<comment type="caution">
    <text evidence="13">The sequence shown here is derived from an EMBL/GenBank/DDBJ whole genome shotgun (WGS) entry which is preliminary data.</text>
</comment>
<dbReference type="EMBL" id="JACIUY010000048">
    <property type="protein sequence ID" value="MBB1085818.1"/>
    <property type="molecule type" value="Genomic_DNA"/>
</dbReference>
<evidence type="ECO:0000313" key="13">
    <source>
        <dbReference type="EMBL" id="MBB1085818.1"/>
    </source>
</evidence>
<feature type="transmembrane region" description="Helical" evidence="10">
    <location>
        <begin position="7"/>
        <end position="24"/>
    </location>
</feature>
<dbReference type="GO" id="GO:0098719">
    <property type="term" value="P:sodium ion import across plasma membrane"/>
    <property type="evidence" value="ECO:0007669"/>
    <property type="project" value="TreeGrafter"/>
</dbReference>
<dbReference type="PANTHER" id="PTHR10110">
    <property type="entry name" value="SODIUM/HYDROGEN EXCHANGER"/>
    <property type="match status" value="1"/>
</dbReference>
<dbReference type="EMBL" id="JACIUZ010000041">
    <property type="protein sequence ID" value="MBB1063490.1"/>
    <property type="molecule type" value="Genomic_DNA"/>
</dbReference>
<keyword evidence="3" id="KW-1003">Cell membrane</keyword>
<protein>
    <submittedName>
        <fullName evidence="13">Cation:proton antiporter</fullName>
    </submittedName>
</protein>